<protein>
    <submittedName>
        <fullName evidence="6">Uncharacterized protein</fullName>
    </submittedName>
</protein>
<dbReference type="Pfam" id="PF02517">
    <property type="entry name" value="Rce1-like"/>
    <property type="match status" value="1"/>
</dbReference>
<comment type="similarity">
    <text evidence="1">Belongs to the AB hydrolase superfamily. AB hydrolase 4 family.</text>
</comment>
<dbReference type="STRING" id="3983.A0A2C9UA67"/>
<comment type="caution">
    <text evidence="6">The sequence shown here is derived from an EMBL/GenBank/DDBJ whole genome shotgun (WGS) entry which is preliminary data.</text>
</comment>
<feature type="compositionally biased region" description="Basic and acidic residues" evidence="2">
    <location>
        <begin position="951"/>
        <end position="960"/>
    </location>
</feature>
<keyword evidence="3" id="KW-0812">Transmembrane</keyword>
<sequence length="1787" mass="196257">MNASILFLTPPHSHSNRLFSSQKLFSVRQFRLYRRRRIKPTSTRNLTVYNNLLDPFQNFLSQSPSSFSLNLLAPVLGFASGLTLYLSKFNSSGLSSTSDIGEWILFSSPTPFNRFVFLRCPSISFVGSELLEDVNERLVEQDRHFVRLDSGRIQVRESGYGRLEEKLEYQRVCVSTEDGGVISLDWPANLDLREEHGLDTTVLLVPGTTEGSLDESIRSFVCEALSRGFFPVVMNPRGCAGSPLTTARLFSAADSDDISTAIQFINKARPWTSLMSVGWGYGANMLTKYLAEVGEMTPLMAATCINNPFDLEEATTCSPYHDALDKKLTGGLKDILRSNKELFQGKAKGFHVEKALMAKSVRDFEKAISMVSYGFEKIEEFYSKSSTRDVVGNVNIPVLFIQNDDGTVPLFSTPRSLIAENPFTSLLLCSCLPSDIVGKGRAAVSWCQNLTIEWLSAVELGLLKGRHPLLKDVDVNFNPITSLTLVGGRTSNKGIKLEKFLDVAASDANRYTIGPLKERIKDSITTVQSRSRQDAYRNFEIKERLQEVENGAFQQTSSVDVELVKEEVADTVDTGSGQVLQTAQVVMNMLDVTMPGILEEEEKKKVLSAVGQGETLMKALQDAVPEDVRGKLTSSVTGILHAQNANLKLDGLLGKVPAVSSGIKSKIQEKAGGTLNDEPTSNDPHSSEEIKKPDDLADVSDNNQPGSYKSVTGLELGHRSSDNLHNFSDFGQPQTVNIQLGDTCDYVKDKNESGNNHESDDLVKEKTISYSNSSEKGLDTSTKQSVTSRPENAAGTEEAIVDELKVDENGGTPQLEMKREMHTQKNEEKTPNSSTDLSKMASGNMVEEAPSPAVLSPNSLPMENDSNDTQKRDNIAVQPVSDQNKPIMSDSNSPAFNVVQALDALTGMDDSTQVAVNSVFGVIEDMISQLEEEKDDENQNQDRDEVEGETDDSRSRKENATGDNIVKINGKNDLTMQPGISQDSAPCKKKATGINPQNVVSAGRIEEKLTGNSVIYGENVTDGYWGVTSSNHKYKKGIKKNQLVGGNFLADYADRQVNSIPLYITGNPYGEYIQNEYFRKYLLSKMPNDKPLDLDMTTALLLDYFPEEGQWKLLEQPGNIGESRHDVKAHSVVDRKDRVHSPVNVNDTDNIIEPSYILLDAEKQQETVGEYSIVNSSNENVENRLEEVMQLVKLIIVDALRIEIDRKLSADTMKEMEPTLTSDLEQVANAVSLAIGHEGSLYLQGKDLSIDGASEKFGTLQGEHIVRAISSAVLSTSYLRRILPVGVVIGSSLAGLRKYFNVGTRPDNDLTLNGQTKISREESLDKPSMREDDQKPITRMDQNISMKGTRGREGKEAELKNRKNDSVMVGAVTAALGASALLVQQQSQYHGKETEESSLKSLNEKVDDVKAVDKVGESISEKMQNNVVASLAEKAMSVAAPVVPTNEDGEVDQDRLVAMLADLGQKGGLLRLVGKAALLWGGLRGATSLTDKLISFLRMAERPLYQRIFGFVGMVLVLWSPILVPLLPTLVRSWTTSNPSRFAYLVSIIGLYTAVMILVMLWGRRIRGYEDPLEEYGLDFMKPHKIKFFFMGLIGGIMLVLSIQSVNVLLGCASFSRPASLPTSSDAIACLKVCGQVIMLAGRGIITATGLVLVEELLFRSWLPEEIATDLGYHQGIIISGLAFSLVQRSPLAIPGLWLLSLALAGLRQRSEGSLSIPIGLHAGITASSFILQTGGFFTYKPNYPLWITGTHSFQPFSGVVGLAFSALLAIVLYPREPLKKKKTVRE</sequence>
<feature type="region of interest" description="Disordered" evidence="2">
    <location>
        <begin position="931"/>
        <end position="992"/>
    </location>
</feature>
<feature type="compositionally biased region" description="Polar residues" evidence="2">
    <location>
        <begin position="769"/>
        <end position="790"/>
    </location>
</feature>
<feature type="transmembrane region" description="Helical" evidence="3">
    <location>
        <begin position="1752"/>
        <end position="1774"/>
    </location>
</feature>
<dbReference type="PANTHER" id="PTHR10794:SF92">
    <property type="entry name" value="EMBRYOGENESIS-ASSOCIATED PROTEIN EMB8"/>
    <property type="match status" value="1"/>
</dbReference>
<dbReference type="InterPro" id="IPR029058">
    <property type="entry name" value="AB_hydrolase_fold"/>
</dbReference>
<feature type="compositionally biased region" description="Acidic residues" evidence="2">
    <location>
        <begin position="931"/>
        <end position="950"/>
    </location>
</feature>
<dbReference type="InterPro" id="IPR056652">
    <property type="entry name" value="DUF7750"/>
</dbReference>
<dbReference type="InterPro" id="IPR050960">
    <property type="entry name" value="AB_hydrolase_4_sf"/>
</dbReference>
<dbReference type="PANTHER" id="PTHR10794">
    <property type="entry name" value="ABHYDROLASE DOMAIN-CONTAINING PROTEIN"/>
    <property type="match status" value="1"/>
</dbReference>
<evidence type="ECO:0000256" key="1">
    <source>
        <dbReference type="ARBA" id="ARBA00010884"/>
    </source>
</evidence>
<dbReference type="GO" id="GO:0080120">
    <property type="term" value="P:CAAX-box protein maturation"/>
    <property type="evidence" value="ECO:0007669"/>
    <property type="project" value="UniProtKB-ARBA"/>
</dbReference>
<dbReference type="GO" id="GO:0004175">
    <property type="term" value="F:endopeptidase activity"/>
    <property type="evidence" value="ECO:0007669"/>
    <property type="project" value="UniProtKB-ARBA"/>
</dbReference>
<feature type="transmembrane region" description="Helical" evidence="3">
    <location>
        <begin position="1588"/>
        <end position="1610"/>
    </location>
</feature>
<evidence type="ECO:0000259" key="4">
    <source>
        <dbReference type="Pfam" id="PF02517"/>
    </source>
</evidence>
<dbReference type="Proteomes" id="UP000091857">
    <property type="component" value="Chromosome 16"/>
</dbReference>
<evidence type="ECO:0000259" key="5">
    <source>
        <dbReference type="Pfam" id="PF24930"/>
    </source>
</evidence>
<feature type="compositionally biased region" description="Basic and acidic residues" evidence="2">
    <location>
        <begin position="1350"/>
        <end position="1359"/>
    </location>
</feature>
<proteinExistence type="inferred from homology"/>
<feature type="transmembrane region" description="Helical" evidence="3">
    <location>
        <begin position="1508"/>
        <end position="1530"/>
    </location>
</feature>
<accession>A0A2C9UA67</accession>
<feature type="region of interest" description="Disordered" evidence="2">
    <location>
        <begin position="1310"/>
        <end position="1359"/>
    </location>
</feature>
<dbReference type="Gene3D" id="3.40.50.1820">
    <property type="entry name" value="alpha/beta hydrolase"/>
    <property type="match status" value="1"/>
</dbReference>
<evidence type="ECO:0000313" key="6">
    <source>
        <dbReference type="EMBL" id="OAY27015.1"/>
    </source>
</evidence>
<evidence type="ECO:0000256" key="3">
    <source>
        <dbReference type="SAM" id="Phobius"/>
    </source>
</evidence>
<feature type="transmembrane region" description="Helical" evidence="3">
    <location>
        <begin position="1542"/>
        <end position="1563"/>
    </location>
</feature>
<feature type="compositionally biased region" description="Basic and acidic residues" evidence="2">
    <location>
        <begin position="1318"/>
        <end position="1338"/>
    </location>
</feature>
<feature type="compositionally biased region" description="Basic and acidic residues" evidence="2">
    <location>
        <begin position="816"/>
        <end position="830"/>
    </location>
</feature>
<feature type="region of interest" description="Disordered" evidence="2">
    <location>
        <begin position="769"/>
        <end position="871"/>
    </location>
</feature>
<keyword evidence="3" id="KW-0472">Membrane</keyword>
<dbReference type="EMBL" id="CM004402">
    <property type="protein sequence ID" value="OAY27015.1"/>
    <property type="molecule type" value="Genomic_DNA"/>
</dbReference>
<feature type="domain" description="CAAX prenyl protease 2/Lysostaphin resistance protein A-like" evidence="4">
    <location>
        <begin position="1645"/>
        <end position="1725"/>
    </location>
</feature>
<dbReference type="InterPro" id="IPR003675">
    <property type="entry name" value="Rce1/LyrA-like_dom"/>
</dbReference>
<keyword evidence="3" id="KW-1133">Transmembrane helix</keyword>
<feature type="compositionally biased region" description="Polar residues" evidence="2">
    <location>
        <begin position="972"/>
        <end position="984"/>
    </location>
</feature>
<feature type="compositionally biased region" description="Basic and acidic residues" evidence="2">
    <location>
        <begin position="685"/>
        <end position="695"/>
    </location>
</feature>
<feature type="region of interest" description="Disordered" evidence="2">
    <location>
        <begin position="669"/>
        <end position="709"/>
    </location>
</feature>
<evidence type="ECO:0000256" key="2">
    <source>
        <dbReference type="SAM" id="MobiDB-lite"/>
    </source>
</evidence>
<dbReference type="SUPFAM" id="SSF53474">
    <property type="entry name" value="alpha/beta-Hydrolases"/>
    <property type="match status" value="1"/>
</dbReference>
<feature type="transmembrane region" description="Helical" evidence="3">
    <location>
        <begin position="1719"/>
        <end position="1740"/>
    </location>
</feature>
<name>A0A2C9UA67_MANES</name>
<evidence type="ECO:0000313" key="7">
    <source>
        <dbReference type="Proteomes" id="UP000091857"/>
    </source>
</evidence>
<feature type="compositionally biased region" description="Polar residues" evidence="2">
    <location>
        <begin position="700"/>
        <end position="709"/>
    </location>
</feature>
<organism evidence="6 7">
    <name type="scientific">Manihot esculenta</name>
    <name type="common">Cassava</name>
    <name type="synonym">Jatropha manihot</name>
    <dbReference type="NCBI Taxonomy" id="3983"/>
    <lineage>
        <taxon>Eukaryota</taxon>
        <taxon>Viridiplantae</taxon>
        <taxon>Streptophyta</taxon>
        <taxon>Embryophyta</taxon>
        <taxon>Tracheophyta</taxon>
        <taxon>Spermatophyta</taxon>
        <taxon>Magnoliopsida</taxon>
        <taxon>eudicotyledons</taxon>
        <taxon>Gunneridae</taxon>
        <taxon>Pentapetalae</taxon>
        <taxon>rosids</taxon>
        <taxon>fabids</taxon>
        <taxon>Malpighiales</taxon>
        <taxon>Euphorbiaceae</taxon>
        <taxon>Crotonoideae</taxon>
        <taxon>Manihoteae</taxon>
        <taxon>Manihot</taxon>
    </lineage>
</organism>
<dbReference type="OMA" id="GYFPVVM"/>
<reference evidence="7" key="1">
    <citation type="journal article" date="2016" name="Nat. Biotechnol.">
        <title>Sequencing wild and cultivated cassava and related species reveals extensive interspecific hybridization and genetic diversity.</title>
        <authorList>
            <person name="Bredeson J.V."/>
            <person name="Lyons J.B."/>
            <person name="Prochnik S.E."/>
            <person name="Wu G.A."/>
            <person name="Ha C.M."/>
            <person name="Edsinger-Gonzales E."/>
            <person name="Grimwood J."/>
            <person name="Schmutz J."/>
            <person name="Rabbi I.Y."/>
            <person name="Egesi C."/>
            <person name="Nauluvula P."/>
            <person name="Lebot V."/>
            <person name="Ndunguru J."/>
            <person name="Mkamilo G."/>
            <person name="Bart R.S."/>
            <person name="Setter T.L."/>
            <person name="Gleadow R.M."/>
            <person name="Kulakow P."/>
            <person name="Ferguson M.E."/>
            <person name="Rounsley S."/>
            <person name="Rokhsar D.S."/>
        </authorList>
    </citation>
    <scope>NUCLEOTIDE SEQUENCE [LARGE SCALE GENOMIC DNA]</scope>
    <source>
        <strain evidence="7">cv. AM560-2</strain>
    </source>
</reference>
<feature type="domain" description="DUF7750" evidence="5">
    <location>
        <begin position="577"/>
        <end position="641"/>
    </location>
</feature>
<dbReference type="Pfam" id="PF24930">
    <property type="entry name" value="DUF7750"/>
    <property type="match status" value="1"/>
</dbReference>
<gene>
    <name evidence="6" type="ORF">MANES_16G092800v8</name>
</gene>
<dbReference type="Gramene" id="Manes.16G092800.1.v8.1">
    <property type="protein sequence ID" value="Manes.16G092800.1.v8.1.CDS"/>
    <property type="gene ID" value="Manes.16G092800.v8.1"/>
</dbReference>
<dbReference type="OrthoDB" id="5954035at2759"/>
<keyword evidence="7" id="KW-1185">Reference proteome</keyword>